<dbReference type="Proteomes" id="UP000515135">
    <property type="component" value="Unplaced"/>
</dbReference>
<evidence type="ECO:0000259" key="4">
    <source>
        <dbReference type="PROSITE" id="PS51184"/>
    </source>
</evidence>
<dbReference type="InterPro" id="IPR019734">
    <property type="entry name" value="TPR_rpt"/>
</dbReference>
<dbReference type="Gene3D" id="1.25.40.10">
    <property type="entry name" value="Tetratricopeptide repeat domain"/>
    <property type="match status" value="1"/>
</dbReference>
<dbReference type="PANTHER" id="PTHR12480:SF35">
    <property type="entry name" value="TRANSCRIPTION FACTOR JUMONJI, JMJC DOMAIN-CONTAINING PROTEIN"/>
    <property type="match status" value="1"/>
</dbReference>
<accession>A0A6P4YR54</accession>
<feature type="repeat" description="TPR" evidence="1">
    <location>
        <begin position="444"/>
        <end position="477"/>
    </location>
</feature>
<dbReference type="Gene3D" id="2.60.120.650">
    <property type="entry name" value="Cupin"/>
    <property type="match status" value="1"/>
</dbReference>
<dbReference type="PROSITE" id="PS50005">
    <property type="entry name" value="TPR"/>
    <property type="match status" value="1"/>
</dbReference>
<organism evidence="5 6">
    <name type="scientific">Branchiostoma belcheri</name>
    <name type="common">Amphioxus</name>
    <dbReference type="NCBI Taxonomy" id="7741"/>
    <lineage>
        <taxon>Eukaryota</taxon>
        <taxon>Metazoa</taxon>
        <taxon>Chordata</taxon>
        <taxon>Cephalochordata</taxon>
        <taxon>Leptocardii</taxon>
        <taxon>Amphioxiformes</taxon>
        <taxon>Branchiostomatidae</taxon>
        <taxon>Branchiostoma</taxon>
    </lineage>
</organism>
<dbReference type="InterPro" id="IPR011990">
    <property type="entry name" value="TPR-like_helical_dom_sf"/>
</dbReference>
<dbReference type="GeneID" id="109469860"/>
<evidence type="ECO:0000256" key="2">
    <source>
        <dbReference type="SAM" id="MobiDB-lite"/>
    </source>
</evidence>
<dbReference type="InterPro" id="IPR041667">
    <property type="entry name" value="Cupin_8"/>
</dbReference>
<feature type="transmembrane region" description="Helical" evidence="3">
    <location>
        <begin position="53"/>
        <end position="77"/>
    </location>
</feature>
<protein>
    <submittedName>
        <fullName evidence="6">Uncharacterized protein LOC109469860</fullName>
    </submittedName>
</protein>
<reference evidence="6" key="1">
    <citation type="submission" date="2025-08" db="UniProtKB">
        <authorList>
            <consortium name="RefSeq"/>
        </authorList>
    </citation>
    <scope>IDENTIFICATION</scope>
    <source>
        <tissue evidence="6">Gonad</tissue>
    </source>
</reference>
<keyword evidence="3" id="KW-0472">Membrane</keyword>
<dbReference type="GO" id="GO:0005737">
    <property type="term" value="C:cytoplasm"/>
    <property type="evidence" value="ECO:0007669"/>
    <property type="project" value="TreeGrafter"/>
</dbReference>
<dbReference type="AlphaFoldDB" id="A0A6P4YR54"/>
<proteinExistence type="predicted"/>
<keyword evidence="5" id="KW-1185">Reference proteome</keyword>
<keyword evidence="3" id="KW-1133">Transmembrane helix</keyword>
<keyword evidence="1" id="KW-0802">TPR repeat</keyword>
<dbReference type="PANTHER" id="PTHR12480">
    <property type="entry name" value="ARGININE DEMETHYLASE AND LYSYL-HYDROXYLASE JMJD"/>
    <property type="match status" value="1"/>
</dbReference>
<evidence type="ECO:0000313" key="5">
    <source>
        <dbReference type="Proteomes" id="UP000515135"/>
    </source>
</evidence>
<dbReference type="SUPFAM" id="SSF51197">
    <property type="entry name" value="Clavaminate synthase-like"/>
    <property type="match status" value="1"/>
</dbReference>
<dbReference type="RefSeq" id="XP_019624169.1">
    <property type="nucleotide sequence ID" value="XM_019768610.1"/>
</dbReference>
<sequence>MRHKRKPPQDVRRRRPVLLSENSTRFPPRENGQGDRSSVGDKEENPASAASKAFAVTVFCISLLGTIICMCLLPKYFAADLKTQTNPFINGFRQVQDAGEDLPPRIMKLFQARWEFEKGKAPNKPLTVTAQQNHGDDGDVSQHNHDQTSDVVELPVTGGWRSSDATQLKAMEKSKCHFDVRYAANLTKAEFAETYQNKEPLLLKFSGGAQDWTDTTTWTRSGLMGKYGDHMAEYGYEESINYNGGRGMETIALKDYVQVHIDVTNASGSDTPYMVDSGLLKYRELQDKIYVPEYLQYFQRPAGLLIIGRSGLGLGWHEHGDGWNGVVFGEKHWYVYNRSVVPPGLHRYEPADWEKYVYKKLPSHRRPLECTQEAGDIVYIPQGFYHSVVNVGETIAVSFRENQVTPLPGQVQFVEAITKFESEEAIRKGADALRVNNVHYHGNPLPDYAVGMFHMRSGDYEAALKNFQAALAVDHFNLLGYLGVTDALSKLGRTTDVEMYFAEAMNTHKSSVQLYEEYGKFRQALGDLGTAIHAYETVLERRPGREDLYRKVLALQKDLVETSFD</sequence>
<dbReference type="InterPro" id="IPR003347">
    <property type="entry name" value="JmjC_dom"/>
</dbReference>
<evidence type="ECO:0000313" key="6">
    <source>
        <dbReference type="RefSeq" id="XP_019624169.1"/>
    </source>
</evidence>
<dbReference type="Pfam" id="PF13621">
    <property type="entry name" value="Cupin_8"/>
    <property type="match status" value="1"/>
</dbReference>
<dbReference type="KEGG" id="bbel:109469860"/>
<name>A0A6P4YR54_BRABE</name>
<evidence type="ECO:0000256" key="1">
    <source>
        <dbReference type="PROSITE-ProRule" id="PRU00339"/>
    </source>
</evidence>
<keyword evidence="3" id="KW-0812">Transmembrane</keyword>
<gene>
    <name evidence="6" type="primary">LOC109469860</name>
</gene>
<feature type="region of interest" description="Disordered" evidence="2">
    <location>
        <begin position="1"/>
        <end position="47"/>
    </location>
</feature>
<dbReference type="PROSITE" id="PS51184">
    <property type="entry name" value="JMJC"/>
    <property type="match status" value="1"/>
</dbReference>
<dbReference type="OrthoDB" id="438164at2759"/>
<feature type="compositionally biased region" description="Basic residues" evidence="2">
    <location>
        <begin position="1"/>
        <end position="16"/>
    </location>
</feature>
<dbReference type="InterPro" id="IPR050910">
    <property type="entry name" value="JMJD6_ArgDemeth/LysHydrox"/>
</dbReference>
<dbReference type="SUPFAM" id="SSF48452">
    <property type="entry name" value="TPR-like"/>
    <property type="match status" value="1"/>
</dbReference>
<evidence type="ECO:0000256" key="3">
    <source>
        <dbReference type="SAM" id="Phobius"/>
    </source>
</evidence>
<feature type="domain" description="JmjC" evidence="4">
    <location>
        <begin position="280"/>
        <end position="418"/>
    </location>
</feature>